<evidence type="ECO:0000313" key="3">
    <source>
        <dbReference type="Proteomes" id="UP001152599"/>
    </source>
</evidence>
<proteinExistence type="predicted"/>
<dbReference type="AlphaFoldDB" id="A0A9X4RUN7"/>
<dbReference type="PROSITE" id="PS51257">
    <property type="entry name" value="PROKAR_LIPOPROTEIN"/>
    <property type="match status" value="1"/>
</dbReference>
<evidence type="ECO:0000256" key="1">
    <source>
        <dbReference type="SAM" id="SignalP"/>
    </source>
</evidence>
<dbReference type="Proteomes" id="UP001152599">
    <property type="component" value="Unassembled WGS sequence"/>
</dbReference>
<evidence type="ECO:0000313" key="2">
    <source>
        <dbReference type="EMBL" id="MDG4944955.1"/>
    </source>
</evidence>
<accession>A0A9X4RUN7</accession>
<feature type="signal peptide" evidence="1">
    <location>
        <begin position="1"/>
        <end position="20"/>
    </location>
</feature>
<dbReference type="RefSeq" id="WP_304419701.1">
    <property type="nucleotide sequence ID" value="NZ_JANCMU010000001.1"/>
</dbReference>
<organism evidence="2 3">
    <name type="scientific">Profundicola chukchiensis</name>
    <dbReference type="NCBI Taxonomy" id="2961959"/>
    <lineage>
        <taxon>Bacteria</taxon>
        <taxon>Pseudomonadati</taxon>
        <taxon>Bacteroidota</taxon>
        <taxon>Flavobacteriia</taxon>
        <taxon>Flavobacteriales</taxon>
        <taxon>Weeksellaceae</taxon>
        <taxon>Profundicola</taxon>
    </lineage>
</organism>
<name>A0A9X4RUN7_9FLAO</name>
<dbReference type="EMBL" id="JANCMU010000001">
    <property type="protein sequence ID" value="MDG4944955.1"/>
    <property type="molecule type" value="Genomic_DNA"/>
</dbReference>
<protein>
    <recommendedName>
        <fullName evidence="4">Lipoprotein</fullName>
    </recommendedName>
</protein>
<keyword evidence="1" id="KW-0732">Signal</keyword>
<keyword evidence="3" id="KW-1185">Reference proteome</keyword>
<reference evidence="2" key="1">
    <citation type="submission" date="2022-07" db="EMBL/GenBank/DDBJ databases">
        <title>Description and genome-wide analysis of Profundicola chukchiensis gen. nov., sp. nov., marine bacteria isolated from bottom sediments of the Chukchi Sea.</title>
        <authorList>
            <person name="Romanenko L."/>
            <person name="Otstavnykh N."/>
            <person name="Kurilenko V."/>
            <person name="Eremeev V."/>
            <person name="Velansky P."/>
            <person name="Mikhailov V."/>
            <person name="Isaeva M."/>
        </authorList>
    </citation>
    <scope>NUCLEOTIDE SEQUENCE</scope>
    <source>
        <strain evidence="2">KMM 9713</strain>
    </source>
</reference>
<feature type="chain" id="PRO_5040949328" description="Lipoprotein" evidence="1">
    <location>
        <begin position="21"/>
        <end position="205"/>
    </location>
</feature>
<sequence length="205" mass="23037">MKKVYLSLFALMLVITYSCESETMDKIKDVKSKVNTASTMVGNVSNMEKNAKNIESRMESLKELTPITSDEFKDWMPDDLGDLKRNSYKFNTVMGSTGELSYENEERSLDVSIMDGAGETGSAVYASQGMLGALYGNFESESDTKKEEIVDRNGVKSVETYYKDKNDSSIRITVDDRFVVNASGKNMTTDELYSYIERLKVSDLN</sequence>
<evidence type="ECO:0008006" key="4">
    <source>
        <dbReference type="Google" id="ProtNLM"/>
    </source>
</evidence>
<gene>
    <name evidence="2" type="ORF">NMK71_00870</name>
</gene>
<comment type="caution">
    <text evidence="2">The sequence shown here is derived from an EMBL/GenBank/DDBJ whole genome shotgun (WGS) entry which is preliminary data.</text>
</comment>